<dbReference type="Pfam" id="PF00512">
    <property type="entry name" value="HisKA"/>
    <property type="match status" value="1"/>
</dbReference>
<dbReference type="EMBL" id="PJKA01000013">
    <property type="protein sequence ID" value="PNC17223.1"/>
    <property type="molecule type" value="Genomic_DNA"/>
</dbReference>
<evidence type="ECO:0000256" key="2">
    <source>
        <dbReference type="ARBA" id="ARBA00012438"/>
    </source>
</evidence>
<dbReference type="CDD" id="cd00082">
    <property type="entry name" value="HisKA"/>
    <property type="match status" value="1"/>
</dbReference>
<dbReference type="GO" id="GO:0005886">
    <property type="term" value="C:plasma membrane"/>
    <property type="evidence" value="ECO:0007669"/>
    <property type="project" value="TreeGrafter"/>
</dbReference>
<dbReference type="InterPro" id="IPR004358">
    <property type="entry name" value="Sig_transdc_His_kin-like_C"/>
</dbReference>
<evidence type="ECO:0000256" key="7">
    <source>
        <dbReference type="SAM" id="Phobius"/>
    </source>
</evidence>
<keyword evidence="7" id="KW-0472">Membrane</keyword>
<dbReference type="GO" id="GO:0004721">
    <property type="term" value="F:phosphoprotein phosphatase activity"/>
    <property type="evidence" value="ECO:0007669"/>
    <property type="project" value="TreeGrafter"/>
</dbReference>
<evidence type="ECO:0000256" key="1">
    <source>
        <dbReference type="ARBA" id="ARBA00000085"/>
    </source>
</evidence>
<dbReference type="Proteomes" id="UP000236000">
    <property type="component" value="Unassembled WGS sequence"/>
</dbReference>
<dbReference type="SUPFAM" id="SSF47384">
    <property type="entry name" value="Homodimeric domain of signal transducing histidine kinase"/>
    <property type="match status" value="1"/>
</dbReference>
<dbReference type="Gene3D" id="1.10.287.130">
    <property type="match status" value="1"/>
</dbReference>
<feature type="domain" description="Histidine kinase" evidence="8">
    <location>
        <begin position="326"/>
        <end position="545"/>
    </location>
</feature>
<dbReference type="EC" id="2.7.13.3" evidence="2"/>
<dbReference type="GO" id="GO:0016036">
    <property type="term" value="P:cellular response to phosphate starvation"/>
    <property type="evidence" value="ECO:0007669"/>
    <property type="project" value="TreeGrafter"/>
</dbReference>
<keyword evidence="7" id="KW-1133">Transmembrane helix</keyword>
<dbReference type="SUPFAM" id="SSF55874">
    <property type="entry name" value="ATPase domain of HSP90 chaperone/DNA topoisomerase II/histidine kinase"/>
    <property type="match status" value="1"/>
</dbReference>
<dbReference type="FunFam" id="1.10.287.130:FF:000001">
    <property type="entry name" value="Two-component sensor histidine kinase"/>
    <property type="match status" value="1"/>
</dbReference>
<dbReference type="Pfam" id="PF02518">
    <property type="entry name" value="HATPase_c"/>
    <property type="match status" value="1"/>
</dbReference>
<dbReference type="InterPro" id="IPR005467">
    <property type="entry name" value="His_kinase_dom"/>
</dbReference>
<evidence type="ECO:0000259" key="8">
    <source>
        <dbReference type="PROSITE" id="PS50109"/>
    </source>
</evidence>
<dbReference type="PROSITE" id="PS50109">
    <property type="entry name" value="HIS_KIN"/>
    <property type="match status" value="1"/>
</dbReference>
<keyword evidence="6" id="KW-0902">Two-component regulatory system</keyword>
<proteinExistence type="predicted"/>
<sequence>MNRRIRIILLAISLLLVIGTLGWLTRVLLVQADETGHSEQNIKVEALAHEAKLEMDRLLTSFITFEQARGYFEYQPFYAYKRPYDQRMGMPEAGEAARGSNLTSYLPDYVTAYLQISPSGHVSGPALDPRLAERLNGQKDLYERLNAKVSALTSVPSSGNLWSDIRNEILHESPEPEPAEAGAPAQVETVTSFVPVEDAGNFYILRQVHTSRGVYLQGALMNMDSLNRRLPAQVTELLPHSRLSTFDPAAPVPEEARQPGTLRFANAPLVFQPGDTGAVPLQDHKKMLTWTLTLIWSMVLLGAAGVIWLMLGTFRLEQRRGDFVSAVTHELRTPLTSFSLYTEMLEDGMVPEQKKPEYYANMQRECRRLEHLIDNVLAYSKLQRNAIRRTRDTLTCQELFEPIAEKIERRLREAGISFSFALAQPIRILPIHTDAVSVEQIMDNLASNAIKYAKGENAKVQLTVHADRHNIVIRFRDNGPGISPKNRKLVFKPFRRTRDATNSRKPGVGLGLALAKDTARSLGGDLKLEFGTLGGASFLLTIPKS</sequence>
<dbReference type="SMART" id="SM00388">
    <property type="entry name" value="HisKA"/>
    <property type="match status" value="1"/>
</dbReference>
<evidence type="ECO:0000313" key="9">
    <source>
        <dbReference type="EMBL" id="PNC17223.1"/>
    </source>
</evidence>
<evidence type="ECO:0000256" key="5">
    <source>
        <dbReference type="ARBA" id="ARBA00022777"/>
    </source>
</evidence>
<name>A0A2N8HBJ7_9BACT</name>
<dbReference type="InterPro" id="IPR003661">
    <property type="entry name" value="HisK_dim/P_dom"/>
</dbReference>
<keyword evidence="3" id="KW-0597">Phosphoprotein</keyword>
<dbReference type="Gene3D" id="3.30.565.10">
    <property type="entry name" value="Histidine kinase-like ATPase, C-terminal domain"/>
    <property type="match status" value="1"/>
</dbReference>
<dbReference type="GO" id="GO:0000155">
    <property type="term" value="F:phosphorelay sensor kinase activity"/>
    <property type="evidence" value="ECO:0007669"/>
    <property type="project" value="InterPro"/>
</dbReference>
<dbReference type="InterPro" id="IPR003594">
    <property type="entry name" value="HATPase_dom"/>
</dbReference>
<dbReference type="RefSeq" id="WP_102715567.1">
    <property type="nucleotide sequence ID" value="NZ_PJKA01000013.1"/>
</dbReference>
<dbReference type="SMART" id="SM00387">
    <property type="entry name" value="HATPase_c"/>
    <property type="match status" value="1"/>
</dbReference>
<dbReference type="PRINTS" id="PR00344">
    <property type="entry name" value="BCTRLSENSOR"/>
</dbReference>
<dbReference type="PANTHER" id="PTHR45453:SF1">
    <property type="entry name" value="PHOSPHATE REGULON SENSOR PROTEIN PHOR"/>
    <property type="match status" value="1"/>
</dbReference>
<keyword evidence="4" id="KW-0808">Transferase</keyword>
<keyword evidence="7" id="KW-0812">Transmembrane</keyword>
<evidence type="ECO:0000256" key="4">
    <source>
        <dbReference type="ARBA" id="ARBA00022679"/>
    </source>
</evidence>
<dbReference type="InterPro" id="IPR050351">
    <property type="entry name" value="BphY/WalK/GraS-like"/>
</dbReference>
<dbReference type="AlphaFoldDB" id="A0A2N8HBJ7"/>
<evidence type="ECO:0000256" key="3">
    <source>
        <dbReference type="ARBA" id="ARBA00022553"/>
    </source>
</evidence>
<comment type="catalytic activity">
    <reaction evidence="1">
        <text>ATP + protein L-histidine = ADP + protein N-phospho-L-histidine.</text>
        <dbReference type="EC" id="2.7.13.3"/>
    </reaction>
</comment>
<dbReference type="InterPro" id="IPR036890">
    <property type="entry name" value="HATPase_C_sf"/>
</dbReference>
<gene>
    <name evidence="9" type="ORF">CXU22_11425</name>
</gene>
<protein>
    <recommendedName>
        <fullName evidence="2">histidine kinase</fullName>
        <ecNumber evidence="2">2.7.13.3</ecNumber>
    </recommendedName>
</protein>
<dbReference type="PANTHER" id="PTHR45453">
    <property type="entry name" value="PHOSPHATE REGULON SENSOR PROTEIN PHOR"/>
    <property type="match status" value="1"/>
</dbReference>
<dbReference type="InterPro" id="IPR036097">
    <property type="entry name" value="HisK_dim/P_sf"/>
</dbReference>
<keyword evidence="5" id="KW-0418">Kinase</keyword>
<organism evidence="9 10">
    <name type="scientific">Akkermansia muciniphila</name>
    <dbReference type="NCBI Taxonomy" id="239935"/>
    <lineage>
        <taxon>Bacteria</taxon>
        <taxon>Pseudomonadati</taxon>
        <taxon>Verrucomicrobiota</taxon>
        <taxon>Verrucomicrobiia</taxon>
        <taxon>Verrucomicrobiales</taxon>
        <taxon>Akkermansiaceae</taxon>
        <taxon>Akkermansia</taxon>
    </lineage>
</organism>
<comment type="caution">
    <text evidence="9">The sequence shown here is derived from an EMBL/GenBank/DDBJ whole genome shotgun (WGS) entry which is preliminary data.</text>
</comment>
<reference evidence="9 10" key="1">
    <citation type="journal article" date="2017" name="BMC Genomics">
        <title>Genome sequencing of 39 Akkermansia muciniphila isolates reveals its population structure, genomic and functional diverisity, and global distribution in mammalian gut microbiotas.</title>
        <authorList>
            <person name="Guo X."/>
            <person name="Li S."/>
            <person name="Zhang J."/>
            <person name="Wu F."/>
            <person name="Li X."/>
            <person name="Wu D."/>
            <person name="Zhang M."/>
            <person name="Ou Z."/>
            <person name="Jie Z."/>
            <person name="Yan Q."/>
            <person name="Li P."/>
            <person name="Yi J."/>
            <person name="Peng Y."/>
        </authorList>
    </citation>
    <scope>NUCLEOTIDE SEQUENCE [LARGE SCALE GENOMIC DNA]</scope>
    <source>
        <strain evidence="9 10">GP24</strain>
    </source>
</reference>
<dbReference type="OrthoDB" id="9813151at2"/>
<accession>A0A2N8HBJ7</accession>
<feature type="transmembrane region" description="Helical" evidence="7">
    <location>
        <begin position="287"/>
        <end position="311"/>
    </location>
</feature>
<evidence type="ECO:0000256" key="6">
    <source>
        <dbReference type="ARBA" id="ARBA00023012"/>
    </source>
</evidence>
<evidence type="ECO:0000313" key="10">
    <source>
        <dbReference type="Proteomes" id="UP000236000"/>
    </source>
</evidence>